<dbReference type="SUPFAM" id="SSF52317">
    <property type="entry name" value="Class I glutamine amidotransferase-like"/>
    <property type="match status" value="1"/>
</dbReference>
<name>A0A832N3V6_9GAMM</name>
<reference evidence="3" key="1">
    <citation type="journal article" date="2020" name="mSystems">
        <title>Genome- and Community-Level Interaction Insights into Carbon Utilization and Element Cycling Functions of Hydrothermarchaeota in Hydrothermal Sediment.</title>
        <authorList>
            <person name="Zhou Z."/>
            <person name="Liu Y."/>
            <person name="Xu W."/>
            <person name="Pan J."/>
            <person name="Luo Z.H."/>
            <person name="Li M."/>
        </authorList>
    </citation>
    <scope>NUCLEOTIDE SEQUENCE [LARGE SCALE GENOMIC DNA]</scope>
    <source>
        <strain evidence="3">HyVt-505</strain>
    </source>
</reference>
<dbReference type="EMBL" id="DRNF01000297">
    <property type="protein sequence ID" value="HHJ80918.1"/>
    <property type="molecule type" value="Genomic_DNA"/>
</dbReference>
<dbReference type="AlphaFoldDB" id="A0A832N3V6"/>
<dbReference type="Pfam" id="PF09822">
    <property type="entry name" value="ABC_transp_aux"/>
    <property type="match status" value="1"/>
</dbReference>
<keyword evidence="1" id="KW-1133">Transmembrane helix</keyword>
<feature type="domain" description="ABC-type uncharacterised transport system" evidence="2">
    <location>
        <begin position="2"/>
        <end position="239"/>
    </location>
</feature>
<evidence type="ECO:0000259" key="2">
    <source>
        <dbReference type="Pfam" id="PF09822"/>
    </source>
</evidence>
<keyword evidence="1" id="KW-0472">Membrane</keyword>
<accession>A0A832N3V6</accession>
<protein>
    <submittedName>
        <fullName evidence="3">ABC transporter</fullName>
    </submittedName>
</protein>
<evidence type="ECO:0000256" key="1">
    <source>
        <dbReference type="SAM" id="Phobius"/>
    </source>
</evidence>
<sequence length="306" mass="33074">EPWIVFVEGHGERSPFGQANHDLQVWAQQLQAKGFQLHGLNLATAGLVPDNARILVVAGPQVDFLPGEVALIEDYIRRGGNLLWLADPDGVFGLEPLAEQLGVRFEPGVIVDPTAKMFAIDDPTFAIVGDYGLHPVVEGFDVLTIFPRAAAVTVEPQGQWQADSFLFTTERSWSETGVLAGEISFDELADVAGPLSLAVAVTRELDNDVADDGADPKQQRILVVGDGDFLSNAYLGNGGNLDLGMNMVNWLSRDDQLIAVPTKVTLDRSLNLSRTASMVIGFGFLVFLPASLLLSGLAIWLKRRKA</sequence>
<keyword evidence="1" id="KW-0812">Transmembrane</keyword>
<proteinExistence type="predicted"/>
<dbReference type="InterPro" id="IPR019196">
    <property type="entry name" value="ABC_transp_unknown"/>
</dbReference>
<organism evidence="3">
    <name type="scientific">Candidatus Tenderia electrophaga</name>
    <dbReference type="NCBI Taxonomy" id="1748243"/>
    <lineage>
        <taxon>Bacteria</taxon>
        <taxon>Pseudomonadati</taxon>
        <taxon>Pseudomonadota</taxon>
        <taxon>Gammaproteobacteria</taxon>
        <taxon>Candidatus Tenderiales</taxon>
        <taxon>Candidatus Tenderiaceae</taxon>
        <taxon>Candidatus Tenderia</taxon>
    </lineage>
</organism>
<feature type="transmembrane region" description="Helical" evidence="1">
    <location>
        <begin position="278"/>
        <end position="301"/>
    </location>
</feature>
<dbReference type="Proteomes" id="UP000885832">
    <property type="component" value="Unassembled WGS sequence"/>
</dbReference>
<gene>
    <name evidence="3" type="ORF">ENJ65_04720</name>
</gene>
<dbReference type="Gene3D" id="3.40.50.880">
    <property type="match status" value="1"/>
</dbReference>
<dbReference type="InterPro" id="IPR029062">
    <property type="entry name" value="Class_I_gatase-like"/>
</dbReference>
<evidence type="ECO:0000313" key="3">
    <source>
        <dbReference type="EMBL" id="HHJ80918.1"/>
    </source>
</evidence>
<feature type="non-terminal residue" evidence="3">
    <location>
        <position position="1"/>
    </location>
</feature>
<comment type="caution">
    <text evidence="3">The sequence shown here is derived from an EMBL/GenBank/DDBJ whole genome shotgun (WGS) entry which is preliminary data.</text>
</comment>